<dbReference type="GO" id="GO:0003743">
    <property type="term" value="F:translation initiation factor activity"/>
    <property type="evidence" value="ECO:0007669"/>
    <property type="project" value="UniProtKB-KW"/>
</dbReference>
<proteinExistence type="inferred from homology"/>
<accession>X1GIN6</accession>
<dbReference type="InterPro" id="IPR009000">
    <property type="entry name" value="Transl_B-barrel_sf"/>
</dbReference>
<dbReference type="InterPro" id="IPR023115">
    <property type="entry name" value="TIF_IF2_dom3"/>
</dbReference>
<dbReference type="EMBL" id="BARU01006059">
    <property type="protein sequence ID" value="GAH44715.1"/>
    <property type="molecule type" value="Genomic_DNA"/>
</dbReference>
<dbReference type="NCBIfam" id="TIGR00487">
    <property type="entry name" value="IF-2"/>
    <property type="match status" value="1"/>
</dbReference>
<dbReference type="InterPro" id="IPR000795">
    <property type="entry name" value="T_Tr_GTP-bd_dom"/>
</dbReference>
<dbReference type="AlphaFoldDB" id="X1GIN6"/>
<organism evidence="8">
    <name type="scientific">marine sediment metagenome</name>
    <dbReference type="NCBI Taxonomy" id="412755"/>
    <lineage>
        <taxon>unclassified sequences</taxon>
        <taxon>metagenomes</taxon>
        <taxon>ecological metagenomes</taxon>
    </lineage>
</organism>
<dbReference type="GO" id="GO:0005829">
    <property type="term" value="C:cytosol"/>
    <property type="evidence" value="ECO:0007669"/>
    <property type="project" value="TreeGrafter"/>
</dbReference>
<name>X1GIN6_9ZZZZ</name>
<dbReference type="InterPro" id="IPR044145">
    <property type="entry name" value="IF2_II"/>
</dbReference>
<dbReference type="CDD" id="cd03692">
    <property type="entry name" value="mtIF2_IVc"/>
    <property type="match status" value="1"/>
</dbReference>
<dbReference type="PANTHER" id="PTHR43381:SF5">
    <property type="entry name" value="TR-TYPE G DOMAIN-CONTAINING PROTEIN"/>
    <property type="match status" value="1"/>
</dbReference>
<dbReference type="InterPro" id="IPR015760">
    <property type="entry name" value="TIF_IF2"/>
</dbReference>
<keyword evidence="2" id="KW-0396">Initiation factor</keyword>
<dbReference type="SUPFAM" id="SSF52156">
    <property type="entry name" value="Initiation factor IF2/eIF5b, domain 3"/>
    <property type="match status" value="1"/>
</dbReference>
<dbReference type="InterPro" id="IPR053905">
    <property type="entry name" value="EF-G-like_DII"/>
</dbReference>
<evidence type="ECO:0000256" key="6">
    <source>
        <dbReference type="ARBA" id="ARBA00025162"/>
    </source>
</evidence>
<dbReference type="Pfam" id="PF00009">
    <property type="entry name" value="GTP_EFTU"/>
    <property type="match status" value="1"/>
</dbReference>
<dbReference type="FunFam" id="3.40.50.300:FF:000019">
    <property type="entry name" value="Translation initiation factor IF-2"/>
    <property type="match status" value="1"/>
</dbReference>
<dbReference type="Pfam" id="PF22042">
    <property type="entry name" value="EF-G_D2"/>
    <property type="match status" value="1"/>
</dbReference>
<gene>
    <name evidence="8" type="ORF">S03H2_11903</name>
</gene>
<dbReference type="GO" id="GO:0005525">
    <property type="term" value="F:GTP binding"/>
    <property type="evidence" value="ECO:0007669"/>
    <property type="project" value="UniProtKB-KW"/>
</dbReference>
<dbReference type="FunFam" id="2.40.30.10:FF:000008">
    <property type="entry name" value="Translation initiation factor IF-2"/>
    <property type="match status" value="1"/>
</dbReference>
<dbReference type="PANTHER" id="PTHR43381">
    <property type="entry name" value="TRANSLATION INITIATION FACTOR IF-2-RELATED"/>
    <property type="match status" value="1"/>
</dbReference>
<dbReference type="GO" id="GO:0003924">
    <property type="term" value="F:GTPase activity"/>
    <property type="evidence" value="ECO:0007669"/>
    <property type="project" value="InterPro"/>
</dbReference>
<dbReference type="Gene3D" id="3.40.50.10050">
    <property type="entry name" value="Translation initiation factor IF- 2, domain 3"/>
    <property type="match status" value="1"/>
</dbReference>
<dbReference type="FunFam" id="3.40.50.10050:FF:000001">
    <property type="entry name" value="Translation initiation factor IF-2"/>
    <property type="match status" value="1"/>
</dbReference>
<dbReference type="NCBIfam" id="TIGR00231">
    <property type="entry name" value="small_GTP"/>
    <property type="match status" value="1"/>
</dbReference>
<dbReference type="PROSITE" id="PS51722">
    <property type="entry name" value="G_TR_2"/>
    <property type="match status" value="1"/>
</dbReference>
<dbReference type="InterPro" id="IPR005225">
    <property type="entry name" value="Small_GTP-bd"/>
</dbReference>
<keyword evidence="3" id="KW-0547">Nucleotide-binding</keyword>
<dbReference type="FunFam" id="2.40.30.10:FF:000054">
    <property type="entry name" value="Translation initiation factor IF-2"/>
    <property type="match status" value="1"/>
</dbReference>
<dbReference type="Gene3D" id="2.40.30.10">
    <property type="entry name" value="Translation factors"/>
    <property type="match status" value="2"/>
</dbReference>
<dbReference type="InterPro" id="IPR036925">
    <property type="entry name" value="TIF_IF2_dom3_sf"/>
</dbReference>
<feature type="non-terminal residue" evidence="8">
    <location>
        <position position="1"/>
    </location>
</feature>
<dbReference type="SUPFAM" id="SSF50447">
    <property type="entry name" value="Translation proteins"/>
    <property type="match status" value="2"/>
</dbReference>
<evidence type="ECO:0000256" key="4">
    <source>
        <dbReference type="ARBA" id="ARBA00022917"/>
    </source>
</evidence>
<dbReference type="InterPro" id="IPR000178">
    <property type="entry name" value="TF_IF2_bacterial-like"/>
</dbReference>
<reference evidence="8" key="1">
    <citation type="journal article" date="2014" name="Front. Microbiol.">
        <title>High frequency of phylogenetically diverse reductive dehalogenase-homologous genes in deep subseafloor sedimentary metagenomes.</title>
        <authorList>
            <person name="Kawai M."/>
            <person name="Futagami T."/>
            <person name="Toyoda A."/>
            <person name="Takaki Y."/>
            <person name="Nishi S."/>
            <person name="Hori S."/>
            <person name="Arai W."/>
            <person name="Tsubouchi T."/>
            <person name="Morono Y."/>
            <person name="Uchiyama I."/>
            <person name="Ito T."/>
            <person name="Fujiyama A."/>
            <person name="Inagaki F."/>
            <person name="Takami H."/>
        </authorList>
    </citation>
    <scope>NUCLEOTIDE SEQUENCE</scope>
    <source>
        <strain evidence="8">Expedition CK06-06</strain>
    </source>
</reference>
<evidence type="ECO:0000313" key="8">
    <source>
        <dbReference type="EMBL" id="GAH44715.1"/>
    </source>
</evidence>
<comment type="similarity">
    <text evidence="1">Belongs to the TRAFAC class translation factor GTPase superfamily. Classic translation factor GTPase family. IF-2 subfamily.</text>
</comment>
<feature type="domain" description="Tr-type G" evidence="7">
    <location>
        <begin position="1"/>
        <end position="130"/>
    </location>
</feature>
<evidence type="ECO:0000256" key="1">
    <source>
        <dbReference type="ARBA" id="ARBA00007733"/>
    </source>
</evidence>
<evidence type="ECO:0000256" key="5">
    <source>
        <dbReference type="ARBA" id="ARBA00023134"/>
    </source>
</evidence>
<dbReference type="PROSITE" id="PS01176">
    <property type="entry name" value="IF2"/>
    <property type="match status" value="1"/>
</dbReference>
<dbReference type="CDD" id="cd03702">
    <property type="entry name" value="IF2_mtIF2_II"/>
    <property type="match status" value="1"/>
</dbReference>
<keyword evidence="4" id="KW-0648">Protein biosynthesis</keyword>
<protein>
    <recommendedName>
        <fullName evidence="7">Tr-type G domain-containing protein</fullName>
    </recommendedName>
</protein>
<comment type="function">
    <text evidence="6">One of the essential components for the initiation of protein synthesis. Protects formylmethionyl-tRNA from spontaneous hydrolysis and promotes its binding to the 30S ribosomal subunits. Also involved in the hydrolysis of GTP during the formation of the 70S ribosomal complex.</text>
</comment>
<evidence type="ECO:0000256" key="3">
    <source>
        <dbReference type="ARBA" id="ARBA00022741"/>
    </source>
</evidence>
<dbReference type="PRINTS" id="PR00315">
    <property type="entry name" value="ELONGATNFCT"/>
</dbReference>
<evidence type="ECO:0000256" key="2">
    <source>
        <dbReference type="ARBA" id="ARBA00022540"/>
    </source>
</evidence>
<evidence type="ECO:0000259" key="7">
    <source>
        <dbReference type="PROSITE" id="PS51722"/>
    </source>
</evidence>
<dbReference type="InterPro" id="IPR027417">
    <property type="entry name" value="P-loop_NTPase"/>
</dbReference>
<dbReference type="SUPFAM" id="SSF52540">
    <property type="entry name" value="P-loop containing nucleoside triphosphate hydrolases"/>
    <property type="match status" value="1"/>
</dbReference>
<dbReference type="Gene3D" id="3.40.50.300">
    <property type="entry name" value="P-loop containing nucleotide triphosphate hydrolases"/>
    <property type="match status" value="1"/>
</dbReference>
<dbReference type="CDD" id="cd01887">
    <property type="entry name" value="IF2_eIF5B"/>
    <property type="match status" value="1"/>
</dbReference>
<sequence length="462" mass="49962">GAYQVEFGGKRITFVDTPGHEAFTAMRARGAQVTDIAVLVVAADDGVMPQTKEAIDHANAAGVPIVVAINKIDKPDANPDRAKQQLSDLGLMSEEWGGKTVMVDVSAKEKTGLDELLEMILLVAEVAELKAPKKGLAVGSVIEGKLDKGSGPVATVLIESGCLSVGNSVVVGEAYGRVKAMHSPEGKRVPKAFPSDAVEILGLDKVPNAGERLEEVANDKIARQMAQARVETAKRDQPEAHITLEDVHRRVETGKLRELALVLKCDVHGSAEAARQALVQLSDEDVKVSVIHEGVGPVNESDILLASASDALVVGFNVRTDPRAERMAERESVQIRHYNVIYELTQDVQDAMLGLLEPVYEEVVLGTAEVRQLFRLPGKVIVAGSHVTEGTVLRGSMVRVIRDDEEVFSGELSSLKHVKDDVKEISSGYDCGIQLEGFNECAEGDRIVSYEMREVPRSRRKK</sequence>
<dbReference type="Pfam" id="PF11987">
    <property type="entry name" value="IF-2"/>
    <property type="match status" value="1"/>
</dbReference>
<comment type="caution">
    <text evidence="8">The sequence shown here is derived from an EMBL/GenBank/DDBJ whole genome shotgun (WGS) entry which is preliminary data.</text>
</comment>
<keyword evidence="5" id="KW-0342">GTP-binding</keyword>